<reference evidence="12" key="1">
    <citation type="submission" date="2020-09" db="EMBL/GenBank/DDBJ databases">
        <title>The genome sequence of strain Labrenzia suaedae 4C16A.</title>
        <authorList>
            <person name="Liu Y."/>
        </authorList>
    </citation>
    <scope>NUCLEOTIDE SEQUENCE [LARGE SCALE GENOMIC DNA]</scope>
    <source>
        <strain evidence="12">4C16A</strain>
    </source>
</reference>
<evidence type="ECO:0000313" key="12">
    <source>
        <dbReference type="Proteomes" id="UP000632063"/>
    </source>
</evidence>
<organism evidence="11 12">
    <name type="scientific">Roseibium litorale</name>
    <dbReference type="NCBI Taxonomy" id="2803841"/>
    <lineage>
        <taxon>Bacteria</taxon>
        <taxon>Pseudomonadati</taxon>
        <taxon>Pseudomonadota</taxon>
        <taxon>Alphaproteobacteria</taxon>
        <taxon>Hyphomicrobiales</taxon>
        <taxon>Stappiaceae</taxon>
        <taxon>Roseibium</taxon>
    </lineage>
</organism>
<gene>
    <name evidence="11" type="ORF">IG616_13300</name>
</gene>
<proteinExistence type="inferred from homology"/>
<accession>A0ABR9CPD3</accession>
<evidence type="ECO:0000256" key="5">
    <source>
        <dbReference type="ARBA" id="ARBA00022692"/>
    </source>
</evidence>
<dbReference type="InterPro" id="IPR055348">
    <property type="entry name" value="DctQ"/>
</dbReference>
<comment type="subunit">
    <text evidence="9">The complex comprises the extracytoplasmic solute receptor protein and the two transmembrane proteins.</text>
</comment>
<comment type="function">
    <text evidence="9">Part of the tripartite ATP-independent periplasmic (TRAP) transport system.</text>
</comment>
<comment type="caution">
    <text evidence="11">The sequence shown here is derived from an EMBL/GenBank/DDBJ whole genome shotgun (WGS) entry which is preliminary data.</text>
</comment>
<evidence type="ECO:0000256" key="8">
    <source>
        <dbReference type="ARBA" id="ARBA00038436"/>
    </source>
</evidence>
<evidence type="ECO:0000259" key="10">
    <source>
        <dbReference type="Pfam" id="PF04290"/>
    </source>
</evidence>
<keyword evidence="2 9" id="KW-0813">Transport</keyword>
<dbReference type="PANTHER" id="PTHR35011:SF10">
    <property type="entry name" value="TRAP TRANSPORTER SMALL PERMEASE PROTEIN"/>
    <property type="match status" value="1"/>
</dbReference>
<keyword evidence="5 9" id="KW-0812">Transmembrane</keyword>
<feature type="transmembrane region" description="Helical" evidence="9">
    <location>
        <begin position="16"/>
        <end position="42"/>
    </location>
</feature>
<evidence type="ECO:0000256" key="9">
    <source>
        <dbReference type="RuleBase" id="RU369079"/>
    </source>
</evidence>
<evidence type="ECO:0000256" key="3">
    <source>
        <dbReference type="ARBA" id="ARBA00022475"/>
    </source>
</evidence>
<comment type="similarity">
    <text evidence="8 9">Belongs to the TRAP transporter small permease family.</text>
</comment>
<feature type="transmembrane region" description="Helical" evidence="9">
    <location>
        <begin position="54"/>
        <end position="72"/>
    </location>
</feature>
<keyword evidence="4 9" id="KW-0997">Cell inner membrane</keyword>
<dbReference type="EMBL" id="JACYXI010000008">
    <property type="protein sequence ID" value="MBD8892524.1"/>
    <property type="molecule type" value="Genomic_DNA"/>
</dbReference>
<evidence type="ECO:0000256" key="7">
    <source>
        <dbReference type="ARBA" id="ARBA00023136"/>
    </source>
</evidence>
<evidence type="ECO:0000256" key="4">
    <source>
        <dbReference type="ARBA" id="ARBA00022519"/>
    </source>
</evidence>
<feature type="transmembrane region" description="Helical" evidence="9">
    <location>
        <begin position="92"/>
        <end position="115"/>
    </location>
</feature>
<dbReference type="PANTHER" id="PTHR35011">
    <property type="entry name" value="2,3-DIKETO-L-GULONATE TRAP TRANSPORTER SMALL PERMEASE PROTEIN YIAM"/>
    <property type="match status" value="1"/>
</dbReference>
<evidence type="ECO:0000256" key="1">
    <source>
        <dbReference type="ARBA" id="ARBA00004429"/>
    </source>
</evidence>
<dbReference type="Pfam" id="PF04290">
    <property type="entry name" value="DctQ"/>
    <property type="match status" value="1"/>
</dbReference>
<keyword evidence="6 9" id="KW-1133">Transmembrane helix</keyword>
<dbReference type="RefSeq" id="WP_192148658.1">
    <property type="nucleotide sequence ID" value="NZ_JACYXI010000008.1"/>
</dbReference>
<keyword evidence="7 9" id="KW-0472">Membrane</keyword>
<keyword evidence="12" id="KW-1185">Reference proteome</keyword>
<feature type="domain" description="Tripartite ATP-independent periplasmic transporters DctQ component" evidence="10">
    <location>
        <begin position="30"/>
        <end position="159"/>
    </location>
</feature>
<dbReference type="InterPro" id="IPR007387">
    <property type="entry name" value="TRAP_DctQ"/>
</dbReference>
<keyword evidence="3" id="KW-1003">Cell membrane</keyword>
<sequence>MRETLEIWSSRFERTTFYLAIIGAVCLLAIVAIVTLGVVMRYLLGIPILGVNEFVQLTAVALIMASLPYCTARREHVAVDVFERLLGRWGRFIGDIAAYCLSGLVMGILAQRAVLKALDAWQWGDATNMLRMPIWPFYAILAAGAGLCVLTFAVQLVVVLLRGAK</sequence>
<evidence type="ECO:0000313" key="11">
    <source>
        <dbReference type="EMBL" id="MBD8892524.1"/>
    </source>
</evidence>
<dbReference type="Proteomes" id="UP000632063">
    <property type="component" value="Unassembled WGS sequence"/>
</dbReference>
<evidence type="ECO:0000256" key="2">
    <source>
        <dbReference type="ARBA" id="ARBA00022448"/>
    </source>
</evidence>
<reference evidence="11 12" key="2">
    <citation type="journal article" date="2021" name="Int. J. Syst. Evol. Microbiol.">
        <title>Roseibium litorale sp. nov., isolated from a tidal flat sediment and proposal for the reclassification of Labrenzia polysiphoniae as Roseibium polysiphoniae comb. nov.</title>
        <authorList>
            <person name="Liu Y."/>
            <person name="Pei T."/>
            <person name="Du J."/>
            <person name="Chao M."/>
            <person name="Deng M.R."/>
            <person name="Zhu H."/>
        </authorList>
    </citation>
    <scope>NUCLEOTIDE SEQUENCE [LARGE SCALE GENOMIC DNA]</scope>
    <source>
        <strain evidence="11 12">4C16A</strain>
    </source>
</reference>
<protein>
    <recommendedName>
        <fullName evidence="9">TRAP transporter small permease protein</fullName>
    </recommendedName>
</protein>
<feature type="transmembrane region" description="Helical" evidence="9">
    <location>
        <begin position="135"/>
        <end position="161"/>
    </location>
</feature>
<evidence type="ECO:0000256" key="6">
    <source>
        <dbReference type="ARBA" id="ARBA00022989"/>
    </source>
</evidence>
<comment type="subcellular location">
    <subcellularLocation>
        <location evidence="1 9">Cell inner membrane</location>
        <topology evidence="1 9">Multi-pass membrane protein</topology>
    </subcellularLocation>
</comment>
<name>A0ABR9CPD3_9HYPH</name>